<reference evidence="4" key="1">
    <citation type="submission" date="2021-01" db="EMBL/GenBank/DDBJ databases">
        <title>Adiantum capillus-veneris genome.</title>
        <authorList>
            <person name="Fang Y."/>
            <person name="Liao Q."/>
        </authorList>
    </citation>
    <scope>NUCLEOTIDE SEQUENCE</scope>
    <source>
        <strain evidence="4">H3</strain>
        <tissue evidence="4">Leaf</tissue>
    </source>
</reference>
<dbReference type="GO" id="GO:1903259">
    <property type="term" value="P:exon-exon junction complex disassembly"/>
    <property type="evidence" value="ECO:0007669"/>
    <property type="project" value="InterPro"/>
</dbReference>
<dbReference type="InterPro" id="IPR039333">
    <property type="entry name" value="PYM1"/>
</dbReference>
<name>A0A9D4ZG84_ADICA</name>
<feature type="compositionally biased region" description="Polar residues" evidence="2">
    <location>
        <begin position="1"/>
        <end position="17"/>
    </location>
</feature>
<organism evidence="4 5">
    <name type="scientific">Adiantum capillus-veneris</name>
    <name type="common">Maidenhair fern</name>
    <dbReference type="NCBI Taxonomy" id="13818"/>
    <lineage>
        <taxon>Eukaryota</taxon>
        <taxon>Viridiplantae</taxon>
        <taxon>Streptophyta</taxon>
        <taxon>Embryophyta</taxon>
        <taxon>Tracheophyta</taxon>
        <taxon>Polypodiopsida</taxon>
        <taxon>Polypodiidae</taxon>
        <taxon>Polypodiales</taxon>
        <taxon>Pteridineae</taxon>
        <taxon>Pteridaceae</taxon>
        <taxon>Vittarioideae</taxon>
        <taxon>Adiantum</taxon>
    </lineage>
</organism>
<dbReference type="GO" id="GO:0035145">
    <property type="term" value="C:exon-exon junction complex"/>
    <property type="evidence" value="ECO:0007669"/>
    <property type="project" value="TreeGrafter"/>
</dbReference>
<accession>A0A9D4ZG84</accession>
<feature type="compositionally biased region" description="Basic and acidic residues" evidence="2">
    <location>
        <begin position="21"/>
        <end position="40"/>
    </location>
</feature>
<dbReference type="EMBL" id="JABFUD020000013">
    <property type="protein sequence ID" value="KAI5071666.1"/>
    <property type="molecule type" value="Genomic_DNA"/>
</dbReference>
<protein>
    <recommendedName>
        <fullName evidence="3">WIBG Mago-binding domain-containing protein</fullName>
    </recommendedName>
</protein>
<keyword evidence="5" id="KW-1185">Reference proteome</keyword>
<evidence type="ECO:0000313" key="5">
    <source>
        <dbReference type="Proteomes" id="UP000886520"/>
    </source>
</evidence>
<keyword evidence="1" id="KW-0175">Coiled coil</keyword>
<dbReference type="SUPFAM" id="SSF101931">
    <property type="entry name" value="Pym (Within the bgcn gene intron protein, WIBG), N-terminal domain"/>
    <property type="match status" value="1"/>
</dbReference>
<sequence>MATPSQHQKLEEQQQVPSLDRPLKDGERLLAPSRRPDGTLRKPIRIRAGYTPQDEVAIYQSKGTLFRKGLPHVPPGYDPIEDGPSKPKTKSAKKNQKRKEKKHQTDTASFVKYGEAAERSISDDTLDSGSHDSNREDVEAVADQMSSLSVSAQSAERSERASDLEKVNVEKRIRALKKKIRAIESLKESTGALNSEQAEKLSRLELWQKELSDLEAQWTPL</sequence>
<evidence type="ECO:0000313" key="4">
    <source>
        <dbReference type="EMBL" id="KAI5071666.1"/>
    </source>
</evidence>
<feature type="compositionally biased region" description="Basic and acidic residues" evidence="2">
    <location>
        <begin position="129"/>
        <end position="138"/>
    </location>
</feature>
<feature type="coiled-coil region" evidence="1">
    <location>
        <begin position="166"/>
        <end position="217"/>
    </location>
</feature>
<dbReference type="PANTHER" id="PTHR22959:SF0">
    <property type="entry name" value="PARTNER OF Y14 AND MAGO"/>
    <property type="match status" value="1"/>
</dbReference>
<comment type="caution">
    <text evidence="4">The sequence shown here is derived from an EMBL/GenBank/DDBJ whole genome shotgun (WGS) entry which is preliminary data.</text>
</comment>
<dbReference type="PANTHER" id="PTHR22959">
    <property type="entry name" value="PYM PROTEIN"/>
    <property type="match status" value="1"/>
</dbReference>
<dbReference type="GO" id="GO:0005737">
    <property type="term" value="C:cytoplasm"/>
    <property type="evidence" value="ECO:0007669"/>
    <property type="project" value="TreeGrafter"/>
</dbReference>
<dbReference type="OrthoDB" id="21625at2759"/>
<feature type="compositionally biased region" description="Basic and acidic residues" evidence="2">
    <location>
        <begin position="156"/>
        <end position="165"/>
    </location>
</feature>
<proteinExistence type="predicted"/>
<dbReference type="GO" id="GO:0003723">
    <property type="term" value="F:RNA binding"/>
    <property type="evidence" value="ECO:0007669"/>
    <property type="project" value="TreeGrafter"/>
</dbReference>
<gene>
    <name evidence="4" type="ORF">GOP47_0013917</name>
</gene>
<feature type="domain" description="WIBG Mago-binding" evidence="3">
    <location>
        <begin position="26"/>
        <end position="52"/>
    </location>
</feature>
<dbReference type="SMART" id="SM01273">
    <property type="entry name" value="Mago-bind"/>
    <property type="match status" value="1"/>
</dbReference>
<dbReference type="Pfam" id="PF09282">
    <property type="entry name" value="Mago-bind"/>
    <property type="match status" value="1"/>
</dbReference>
<dbReference type="InterPro" id="IPR015362">
    <property type="entry name" value="WIBG_mago-bd"/>
</dbReference>
<feature type="compositionally biased region" description="Basic residues" evidence="2">
    <location>
        <begin position="87"/>
        <end position="102"/>
    </location>
</feature>
<evidence type="ECO:0000256" key="1">
    <source>
        <dbReference type="SAM" id="Coils"/>
    </source>
</evidence>
<evidence type="ECO:0000259" key="3">
    <source>
        <dbReference type="SMART" id="SM01273"/>
    </source>
</evidence>
<dbReference type="InterPro" id="IPR036348">
    <property type="entry name" value="WIBG_N_sf"/>
</dbReference>
<feature type="region of interest" description="Disordered" evidence="2">
    <location>
        <begin position="66"/>
        <end position="165"/>
    </location>
</feature>
<dbReference type="Proteomes" id="UP000886520">
    <property type="component" value="Chromosome 13"/>
</dbReference>
<evidence type="ECO:0000256" key="2">
    <source>
        <dbReference type="SAM" id="MobiDB-lite"/>
    </source>
</evidence>
<dbReference type="AlphaFoldDB" id="A0A9D4ZG84"/>
<feature type="region of interest" description="Disordered" evidence="2">
    <location>
        <begin position="1"/>
        <end position="53"/>
    </location>
</feature>